<dbReference type="Gene3D" id="3.30.420.10">
    <property type="entry name" value="Ribonuclease H-like superfamily/Ribonuclease H"/>
    <property type="match status" value="1"/>
</dbReference>
<proteinExistence type="predicted"/>
<evidence type="ECO:0000259" key="1">
    <source>
        <dbReference type="PROSITE" id="PS50994"/>
    </source>
</evidence>
<dbReference type="SUPFAM" id="SSF53098">
    <property type="entry name" value="Ribonuclease H-like"/>
    <property type="match status" value="1"/>
</dbReference>
<evidence type="ECO:0000313" key="3">
    <source>
        <dbReference type="Proteomes" id="UP001164746"/>
    </source>
</evidence>
<reference evidence="2" key="1">
    <citation type="submission" date="2022-11" db="EMBL/GenBank/DDBJ databases">
        <title>Centuries of genome instability and evolution in soft-shell clam transmissible cancer (bioRxiv).</title>
        <authorList>
            <person name="Hart S.F.M."/>
            <person name="Yonemitsu M.A."/>
            <person name="Giersch R.M."/>
            <person name="Beal B.F."/>
            <person name="Arriagada G."/>
            <person name="Davis B.W."/>
            <person name="Ostrander E.A."/>
            <person name="Goff S.P."/>
            <person name="Metzger M.J."/>
        </authorList>
    </citation>
    <scope>NUCLEOTIDE SEQUENCE</scope>
    <source>
        <strain evidence="2">MELC-2E11</strain>
        <tissue evidence="2">Siphon/mantle</tissue>
    </source>
</reference>
<gene>
    <name evidence="2" type="ORF">MAR_035548</name>
</gene>
<dbReference type="PANTHER" id="PTHR37984">
    <property type="entry name" value="PROTEIN CBG26694"/>
    <property type="match status" value="1"/>
</dbReference>
<dbReference type="InterPro" id="IPR001584">
    <property type="entry name" value="Integrase_cat-core"/>
</dbReference>
<dbReference type="InterPro" id="IPR050951">
    <property type="entry name" value="Retrovirus_Pol_polyprotein"/>
</dbReference>
<dbReference type="PROSITE" id="PS50994">
    <property type="entry name" value="INTEGRASE"/>
    <property type="match status" value="1"/>
</dbReference>
<feature type="domain" description="Integrase catalytic" evidence="1">
    <location>
        <begin position="40"/>
        <end position="114"/>
    </location>
</feature>
<dbReference type="InterPro" id="IPR012337">
    <property type="entry name" value="RNaseH-like_sf"/>
</dbReference>
<accession>A0ABY7EN63</accession>
<evidence type="ECO:0000313" key="2">
    <source>
        <dbReference type="EMBL" id="WAR10472.1"/>
    </source>
</evidence>
<dbReference type="EMBL" id="CP111018">
    <property type="protein sequence ID" value="WAR10472.1"/>
    <property type="molecule type" value="Genomic_DNA"/>
</dbReference>
<sequence length="114" mass="13147">MTYLGHSPKSIAVSTMCVWYVIVSQDGQKPSQLPIKRRKLLQKLLLIRFGVPLQVHSDLGTNFTSKLFSDMFELLQIHHTQSISQHPQSNGNVERYNRTLAVMLTMYCDKNQRN</sequence>
<dbReference type="InterPro" id="IPR036397">
    <property type="entry name" value="RNaseH_sf"/>
</dbReference>
<keyword evidence="3" id="KW-1185">Reference proteome</keyword>
<name>A0ABY7EN63_MYAAR</name>
<dbReference type="PANTHER" id="PTHR37984:SF15">
    <property type="entry name" value="INTEGRASE CATALYTIC DOMAIN-CONTAINING PROTEIN"/>
    <property type="match status" value="1"/>
</dbReference>
<protein>
    <submittedName>
        <fullName evidence="2">POL-like protein</fullName>
    </submittedName>
</protein>
<dbReference type="Proteomes" id="UP001164746">
    <property type="component" value="Chromosome 7"/>
</dbReference>
<organism evidence="2 3">
    <name type="scientific">Mya arenaria</name>
    <name type="common">Soft-shell clam</name>
    <dbReference type="NCBI Taxonomy" id="6604"/>
    <lineage>
        <taxon>Eukaryota</taxon>
        <taxon>Metazoa</taxon>
        <taxon>Spiralia</taxon>
        <taxon>Lophotrochozoa</taxon>
        <taxon>Mollusca</taxon>
        <taxon>Bivalvia</taxon>
        <taxon>Autobranchia</taxon>
        <taxon>Heteroconchia</taxon>
        <taxon>Euheterodonta</taxon>
        <taxon>Imparidentia</taxon>
        <taxon>Neoheterodontei</taxon>
        <taxon>Myida</taxon>
        <taxon>Myoidea</taxon>
        <taxon>Myidae</taxon>
        <taxon>Mya</taxon>
    </lineage>
</organism>